<accession>A0AA38CB73</accession>
<feature type="non-terminal residue" evidence="1">
    <location>
        <position position="1"/>
    </location>
</feature>
<proteinExistence type="predicted"/>
<name>A0AA38CB73_TAXCH</name>
<dbReference type="Proteomes" id="UP000824469">
    <property type="component" value="Unassembled WGS sequence"/>
</dbReference>
<feature type="non-terminal residue" evidence="1">
    <location>
        <position position="57"/>
    </location>
</feature>
<organism evidence="1 2">
    <name type="scientific">Taxus chinensis</name>
    <name type="common">Chinese yew</name>
    <name type="synonym">Taxus wallichiana var. chinensis</name>
    <dbReference type="NCBI Taxonomy" id="29808"/>
    <lineage>
        <taxon>Eukaryota</taxon>
        <taxon>Viridiplantae</taxon>
        <taxon>Streptophyta</taxon>
        <taxon>Embryophyta</taxon>
        <taxon>Tracheophyta</taxon>
        <taxon>Spermatophyta</taxon>
        <taxon>Pinopsida</taxon>
        <taxon>Pinidae</taxon>
        <taxon>Conifers II</taxon>
        <taxon>Cupressales</taxon>
        <taxon>Taxaceae</taxon>
        <taxon>Taxus</taxon>
    </lineage>
</organism>
<keyword evidence="2" id="KW-1185">Reference proteome</keyword>
<dbReference type="EMBL" id="JAHRHJ020001810">
    <property type="protein sequence ID" value="KAH9293028.1"/>
    <property type="molecule type" value="Genomic_DNA"/>
</dbReference>
<dbReference type="AlphaFoldDB" id="A0AA38CB73"/>
<sequence length="57" mass="6667">KMNHFVATKEEEDIPILIGPDMPSQRDLDFEEALRRFKLQEGSPKLPDDANHEEEEM</sequence>
<comment type="caution">
    <text evidence="1">The sequence shown here is derived from an EMBL/GenBank/DDBJ whole genome shotgun (WGS) entry which is preliminary data.</text>
</comment>
<reference evidence="1 2" key="1">
    <citation type="journal article" date="2021" name="Nat. Plants">
        <title>The Taxus genome provides insights into paclitaxel biosynthesis.</title>
        <authorList>
            <person name="Xiong X."/>
            <person name="Gou J."/>
            <person name="Liao Q."/>
            <person name="Li Y."/>
            <person name="Zhou Q."/>
            <person name="Bi G."/>
            <person name="Li C."/>
            <person name="Du R."/>
            <person name="Wang X."/>
            <person name="Sun T."/>
            <person name="Guo L."/>
            <person name="Liang H."/>
            <person name="Lu P."/>
            <person name="Wu Y."/>
            <person name="Zhang Z."/>
            <person name="Ro D.K."/>
            <person name="Shang Y."/>
            <person name="Huang S."/>
            <person name="Yan J."/>
        </authorList>
    </citation>
    <scope>NUCLEOTIDE SEQUENCE [LARGE SCALE GENOMIC DNA]</scope>
    <source>
        <strain evidence="1">Ta-2019</strain>
    </source>
</reference>
<evidence type="ECO:0000313" key="1">
    <source>
        <dbReference type="EMBL" id="KAH9293028.1"/>
    </source>
</evidence>
<protein>
    <submittedName>
        <fullName evidence="1">Uncharacterized protein</fullName>
    </submittedName>
</protein>
<evidence type="ECO:0000313" key="2">
    <source>
        <dbReference type="Proteomes" id="UP000824469"/>
    </source>
</evidence>
<gene>
    <name evidence="1" type="ORF">KI387_041770</name>
</gene>